<dbReference type="Gene3D" id="3.20.20.80">
    <property type="entry name" value="Glycosidases"/>
    <property type="match status" value="1"/>
</dbReference>
<keyword evidence="3" id="KW-1003">Cell membrane</keyword>
<dbReference type="STRING" id="1380566.A0A179FYP1"/>
<comment type="similarity">
    <text evidence="2 16">Belongs to the glycosyl hydrolase 5 (cellulase A) family.</text>
</comment>
<feature type="domain" description="Glycoside hydrolase family 5" evidence="18">
    <location>
        <begin position="206"/>
        <end position="490"/>
    </location>
</feature>
<evidence type="ECO:0000256" key="8">
    <source>
        <dbReference type="ARBA" id="ARBA00023136"/>
    </source>
</evidence>
<organism evidence="19 20">
    <name type="scientific">Pochonia chlamydosporia 170</name>
    <dbReference type="NCBI Taxonomy" id="1380566"/>
    <lineage>
        <taxon>Eukaryota</taxon>
        <taxon>Fungi</taxon>
        <taxon>Dikarya</taxon>
        <taxon>Ascomycota</taxon>
        <taxon>Pezizomycotina</taxon>
        <taxon>Sordariomycetes</taxon>
        <taxon>Hypocreomycetidae</taxon>
        <taxon>Hypocreales</taxon>
        <taxon>Clavicipitaceae</taxon>
        <taxon>Pochonia</taxon>
    </lineage>
</organism>
<dbReference type="GO" id="GO:0009251">
    <property type="term" value="P:glucan catabolic process"/>
    <property type="evidence" value="ECO:0007669"/>
    <property type="project" value="TreeGrafter"/>
</dbReference>
<dbReference type="GO" id="GO:0005576">
    <property type="term" value="C:extracellular region"/>
    <property type="evidence" value="ECO:0007669"/>
    <property type="project" value="TreeGrafter"/>
</dbReference>
<evidence type="ECO:0000256" key="4">
    <source>
        <dbReference type="ARBA" id="ARBA00022692"/>
    </source>
</evidence>
<accession>A0A179FYP1</accession>
<dbReference type="GO" id="GO:0009986">
    <property type="term" value="C:cell surface"/>
    <property type="evidence" value="ECO:0007669"/>
    <property type="project" value="TreeGrafter"/>
</dbReference>
<dbReference type="InterPro" id="IPR017853">
    <property type="entry name" value="GH"/>
</dbReference>
<dbReference type="Pfam" id="PF00150">
    <property type="entry name" value="Cellulase"/>
    <property type="match status" value="1"/>
</dbReference>
<evidence type="ECO:0000256" key="9">
    <source>
        <dbReference type="ARBA" id="ARBA00023180"/>
    </source>
</evidence>
<dbReference type="AlphaFoldDB" id="A0A179FYP1"/>
<evidence type="ECO:0000256" key="13">
    <source>
        <dbReference type="ARBA" id="ARBA00037126"/>
    </source>
</evidence>
<keyword evidence="4" id="KW-0812">Transmembrane</keyword>
<dbReference type="InterPro" id="IPR001547">
    <property type="entry name" value="Glyco_hydro_5"/>
</dbReference>
<keyword evidence="6" id="KW-0735">Signal-anchor</keyword>
<evidence type="ECO:0000256" key="1">
    <source>
        <dbReference type="ARBA" id="ARBA00004401"/>
    </source>
</evidence>
<evidence type="ECO:0000256" key="14">
    <source>
        <dbReference type="ARBA" id="ARBA00038929"/>
    </source>
</evidence>
<protein>
    <recommendedName>
        <fullName evidence="14">glucan 1,3-beta-glucosidase</fullName>
        <ecNumber evidence="14">3.2.1.58</ecNumber>
    </recommendedName>
    <alternativeName>
        <fullName evidence="15">Exo-1,3-beta-glucanase D</fullName>
    </alternativeName>
</protein>
<evidence type="ECO:0000256" key="6">
    <source>
        <dbReference type="ARBA" id="ARBA00022968"/>
    </source>
</evidence>
<comment type="subcellular location">
    <subcellularLocation>
        <location evidence="1">Cell membrane</location>
        <topology evidence="1">Single-pass type II membrane protein</topology>
    </subcellularLocation>
</comment>
<keyword evidence="10 16" id="KW-0326">Glycosidase</keyword>
<evidence type="ECO:0000256" key="5">
    <source>
        <dbReference type="ARBA" id="ARBA00022801"/>
    </source>
</evidence>
<comment type="function">
    <text evidence="13">Glucosidase involved in the degradation of cellulosic biomass. Active on lichenan.</text>
</comment>
<dbReference type="SUPFAM" id="SSF51445">
    <property type="entry name" value="(Trans)glycosidases"/>
    <property type="match status" value="1"/>
</dbReference>
<dbReference type="PANTHER" id="PTHR31297">
    <property type="entry name" value="GLUCAN ENDO-1,6-BETA-GLUCOSIDASE B"/>
    <property type="match status" value="1"/>
</dbReference>
<evidence type="ECO:0000256" key="10">
    <source>
        <dbReference type="ARBA" id="ARBA00023295"/>
    </source>
</evidence>
<evidence type="ECO:0000256" key="3">
    <source>
        <dbReference type="ARBA" id="ARBA00022475"/>
    </source>
</evidence>
<dbReference type="GO" id="GO:0071555">
    <property type="term" value="P:cell wall organization"/>
    <property type="evidence" value="ECO:0007669"/>
    <property type="project" value="UniProtKB-KW"/>
</dbReference>
<keyword evidence="20" id="KW-1185">Reference proteome</keyword>
<comment type="catalytic activity">
    <reaction evidence="12">
        <text>Successive hydrolysis of beta-D-glucose units from the non-reducing ends of (1-&gt;3)-beta-D-glucans, releasing alpha-glucose.</text>
        <dbReference type="EC" id="3.2.1.58"/>
    </reaction>
</comment>
<dbReference type="GO" id="GO:0004338">
    <property type="term" value="F:glucan exo-1,3-beta-glucosidase activity"/>
    <property type="evidence" value="ECO:0007669"/>
    <property type="project" value="UniProtKB-EC"/>
</dbReference>
<dbReference type="NCBIfam" id="NF033852">
    <property type="entry name" value="fulvocin_rel"/>
    <property type="match status" value="1"/>
</dbReference>
<evidence type="ECO:0000256" key="11">
    <source>
        <dbReference type="ARBA" id="ARBA00023316"/>
    </source>
</evidence>
<dbReference type="GeneID" id="28857367"/>
<evidence type="ECO:0000256" key="7">
    <source>
        <dbReference type="ARBA" id="ARBA00022989"/>
    </source>
</evidence>
<keyword evidence="8" id="KW-0472">Membrane</keyword>
<comment type="caution">
    <text evidence="19">The sequence shown here is derived from an EMBL/GenBank/DDBJ whole genome shotgun (WGS) entry which is preliminary data.</text>
</comment>
<dbReference type="OrthoDB" id="1887033at2759"/>
<feature type="signal peptide" evidence="17">
    <location>
        <begin position="1"/>
        <end position="18"/>
    </location>
</feature>
<dbReference type="Proteomes" id="UP000078397">
    <property type="component" value="Unassembled WGS sequence"/>
</dbReference>
<evidence type="ECO:0000256" key="15">
    <source>
        <dbReference type="ARBA" id="ARBA00041260"/>
    </source>
</evidence>
<dbReference type="EC" id="3.2.1.58" evidence="14"/>
<name>A0A179FYP1_METCM</name>
<sequence length="526" mass="58363">MQLSRLFATAITILGVQAKLQSKEDYLKNIAPSELDRLSKYEASHKDLNLSQKAALNLIKSAVTNFATDEQDSTEKVCNVAFGEAECKSILFGGQPSASTSSTRRSGLKKRVGSCTCTVSSDYCGNGLVCKNLPGECAPAGANGLGAGNQARTWIPGNAKIRGVNLGSQFIIEPWMAQDEFSSMGCGGLNDEWQCVEHLGQDAADQAFKKHWDTWTTQDDIKQIASLGLNTIRIPVGFWLKEDLVKDGEHYPRGGVEYLDRLVGWCKDNNIYVIMDLHGGPGSQFPNQQYTGHGVSEAGFYNQDNYERAAKFLEWMAERIHTNETYKTVGMLEVLNEPVHAGDHASEAADMIHTFYPLAWNRIRDRESKLGIKDEDRLHIQFMGNAWGSGDPTSALPSTDFAAFDDHRYYKWDGSVSKSKDGYINAACNDKREDGVIIGEWSISVADDVESNDEFGIRGRTDQADWYKKFWAAQVQAFEKSAGWVFWTWKCNWIGGFDEWRWCYKSAVAAGAIPKDAGSAGDIHPC</sequence>
<keyword evidence="7" id="KW-1133">Transmembrane helix</keyword>
<gene>
    <name evidence="19" type="ORF">VFPPC_15620</name>
</gene>
<evidence type="ECO:0000313" key="20">
    <source>
        <dbReference type="Proteomes" id="UP000078397"/>
    </source>
</evidence>
<dbReference type="GO" id="GO:0005886">
    <property type="term" value="C:plasma membrane"/>
    <property type="evidence" value="ECO:0007669"/>
    <property type="project" value="UniProtKB-SubCell"/>
</dbReference>
<keyword evidence="5 16" id="KW-0378">Hydrolase</keyword>
<dbReference type="PANTHER" id="PTHR31297:SF34">
    <property type="entry name" value="GLUCAN 1,3-BETA-GLUCOSIDASE 2"/>
    <property type="match status" value="1"/>
</dbReference>
<evidence type="ECO:0000256" key="16">
    <source>
        <dbReference type="RuleBase" id="RU361153"/>
    </source>
</evidence>
<evidence type="ECO:0000256" key="12">
    <source>
        <dbReference type="ARBA" id="ARBA00036824"/>
    </source>
</evidence>
<dbReference type="KEGG" id="pchm:VFPPC_15620"/>
<evidence type="ECO:0000313" key="19">
    <source>
        <dbReference type="EMBL" id="OAQ70754.1"/>
    </source>
</evidence>
<dbReference type="RefSeq" id="XP_018147291.1">
    <property type="nucleotide sequence ID" value="XM_018293373.1"/>
</dbReference>
<feature type="chain" id="PRO_5008102164" description="glucan 1,3-beta-glucosidase" evidence="17">
    <location>
        <begin position="19"/>
        <end position="526"/>
    </location>
</feature>
<proteinExistence type="inferred from homology"/>
<dbReference type="InterPro" id="IPR050386">
    <property type="entry name" value="Glycosyl_hydrolase_5"/>
</dbReference>
<evidence type="ECO:0000259" key="18">
    <source>
        <dbReference type="Pfam" id="PF00150"/>
    </source>
</evidence>
<dbReference type="EMBL" id="LSBJ02000002">
    <property type="protein sequence ID" value="OAQ70754.1"/>
    <property type="molecule type" value="Genomic_DNA"/>
</dbReference>
<evidence type="ECO:0000256" key="2">
    <source>
        <dbReference type="ARBA" id="ARBA00005641"/>
    </source>
</evidence>
<keyword evidence="9" id="KW-0325">Glycoprotein</keyword>
<reference evidence="19 20" key="1">
    <citation type="journal article" date="2016" name="PLoS Pathog.">
        <title>Biosynthesis of antibiotic leucinostatins in bio-control fungus Purpureocillium lilacinum and their inhibition on phytophthora revealed by genome mining.</title>
        <authorList>
            <person name="Wang G."/>
            <person name="Liu Z."/>
            <person name="Lin R."/>
            <person name="Li E."/>
            <person name="Mao Z."/>
            <person name="Ling J."/>
            <person name="Yang Y."/>
            <person name="Yin W.B."/>
            <person name="Xie B."/>
        </authorList>
    </citation>
    <scope>NUCLEOTIDE SEQUENCE [LARGE SCALE GENOMIC DNA]</scope>
    <source>
        <strain evidence="19">170</strain>
    </source>
</reference>
<keyword evidence="11" id="KW-0961">Cell wall biogenesis/degradation</keyword>
<evidence type="ECO:0000256" key="17">
    <source>
        <dbReference type="SAM" id="SignalP"/>
    </source>
</evidence>
<keyword evidence="17" id="KW-0732">Signal</keyword>